<comment type="subcellular location">
    <subcellularLocation>
        <location evidence="1">Cell membrane</location>
        <topology evidence="1">Multi-pass membrane protein</topology>
    </subcellularLocation>
</comment>
<keyword evidence="2" id="KW-0813">Transport</keyword>
<evidence type="ECO:0000313" key="12">
    <source>
        <dbReference type="Proteomes" id="UP001596002"/>
    </source>
</evidence>
<dbReference type="PANTHER" id="PTHR11795:SF371">
    <property type="entry name" value="HIGH-AFFINITY BRANCHED-CHAIN AMINO ACID TRANSPORT SYSTEM PERMEASE PROTEIN LIVH"/>
    <property type="match status" value="1"/>
</dbReference>
<dbReference type="Proteomes" id="UP001596002">
    <property type="component" value="Unassembled WGS sequence"/>
</dbReference>
<keyword evidence="7 10" id="KW-1133">Transmembrane helix</keyword>
<keyword evidence="5 10" id="KW-0812">Transmembrane</keyword>
<feature type="transmembrane region" description="Helical" evidence="10">
    <location>
        <begin position="12"/>
        <end position="38"/>
    </location>
</feature>
<gene>
    <name evidence="11" type="ORF">ACFO8Q_17220</name>
</gene>
<evidence type="ECO:0000256" key="6">
    <source>
        <dbReference type="ARBA" id="ARBA00022970"/>
    </source>
</evidence>
<comment type="caution">
    <text evidence="11">The sequence shown here is derived from an EMBL/GenBank/DDBJ whole genome shotgun (WGS) entry which is preliminary data.</text>
</comment>
<evidence type="ECO:0000256" key="10">
    <source>
        <dbReference type="SAM" id="Phobius"/>
    </source>
</evidence>
<protein>
    <submittedName>
        <fullName evidence="11">Branched-chain amino acid ABC transporter permease</fullName>
    </submittedName>
</protein>
<sequence length="294" mass="31145">MELIQQLINGLMLGSMYALIAIGYTLVFGILNLLNLAHGEVFMFSGFFAAYAMNSFGLPLYLALPMSIMLAAILGILIERICFRPVKPQYHLAPLVSTIAAGTVLTSLAVKLGGSEPQVFQSTLSLPEWKLGGILISSTQLLILGIALVLMVGITLLLQRTRTGRAMRTLSENPVAAKLFGVNVNRIIVATFAISSLLAGVAGLLIGLRFEKISPFIGATMGLKGLAVMVIGGLGNVYGAMVGGLLIGLLEVLVVALPYGTAPFMDAVVWGFLVLVLLVKPSGLFGSRIQVERV</sequence>
<evidence type="ECO:0000256" key="2">
    <source>
        <dbReference type="ARBA" id="ARBA00022448"/>
    </source>
</evidence>
<dbReference type="CDD" id="cd06582">
    <property type="entry name" value="TM_PBP1_LivH_like"/>
    <property type="match status" value="1"/>
</dbReference>
<feature type="transmembrane region" description="Helical" evidence="10">
    <location>
        <begin position="134"/>
        <end position="158"/>
    </location>
</feature>
<keyword evidence="4" id="KW-0997">Cell inner membrane</keyword>
<reference evidence="12" key="1">
    <citation type="journal article" date="2019" name="Int. J. Syst. Evol. Microbiol.">
        <title>The Global Catalogue of Microorganisms (GCM) 10K type strain sequencing project: providing services to taxonomists for standard genome sequencing and annotation.</title>
        <authorList>
            <consortium name="The Broad Institute Genomics Platform"/>
            <consortium name="The Broad Institute Genome Sequencing Center for Infectious Disease"/>
            <person name="Wu L."/>
            <person name="Ma J."/>
        </authorList>
    </citation>
    <scope>NUCLEOTIDE SEQUENCE [LARGE SCALE GENOMIC DNA]</scope>
    <source>
        <strain evidence="12">WYCCWR 12678</strain>
    </source>
</reference>
<evidence type="ECO:0000256" key="9">
    <source>
        <dbReference type="ARBA" id="ARBA00037998"/>
    </source>
</evidence>
<evidence type="ECO:0000256" key="8">
    <source>
        <dbReference type="ARBA" id="ARBA00023136"/>
    </source>
</evidence>
<dbReference type="EMBL" id="JBHSHC010000116">
    <property type="protein sequence ID" value="MFC4769074.1"/>
    <property type="molecule type" value="Genomic_DNA"/>
</dbReference>
<organism evidence="11 12">
    <name type="scientific">Effusibacillus consociatus</name>
    <dbReference type="NCBI Taxonomy" id="1117041"/>
    <lineage>
        <taxon>Bacteria</taxon>
        <taxon>Bacillati</taxon>
        <taxon>Bacillota</taxon>
        <taxon>Bacilli</taxon>
        <taxon>Bacillales</taxon>
        <taxon>Alicyclobacillaceae</taxon>
        <taxon>Effusibacillus</taxon>
    </lineage>
</organism>
<evidence type="ECO:0000256" key="5">
    <source>
        <dbReference type="ARBA" id="ARBA00022692"/>
    </source>
</evidence>
<dbReference type="Pfam" id="PF02653">
    <property type="entry name" value="BPD_transp_2"/>
    <property type="match status" value="1"/>
</dbReference>
<comment type="similarity">
    <text evidence="9">Belongs to the binding-protein-dependent transport system permease family. LivHM subfamily.</text>
</comment>
<feature type="transmembrane region" description="Helical" evidence="10">
    <location>
        <begin position="216"/>
        <end position="235"/>
    </location>
</feature>
<dbReference type="RefSeq" id="WP_380027180.1">
    <property type="nucleotide sequence ID" value="NZ_JBHSHC010000116.1"/>
</dbReference>
<keyword evidence="12" id="KW-1185">Reference proteome</keyword>
<keyword evidence="3" id="KW-1003">Cell membrane</keyword>
<keyword evidence="6" id="KW-0029">Amino-acid transport</keyword>
<feature type="transmembrane region" description="Helical" evidence="10">
    <location>
        <begin position="90"/>
        <end position="114"/>
    </location>
</feature>
<name>A0ABV9Q5I7_9BACL</name>
<proteinExistence type="inferred from homology"/>
<keyword evidence="8 10" id="KW-0472">Membrane</keyword>
<feature type="transmembrane region" description="Helical" evidence="10">
    <location>
        <begin position="187"/>
        <end position="210"/>
    </location>
</feature>
<dbReference type="PANTHER" id="PTHR11795">
    <property type="entry name" value="BRANCHED-CHAIN AMINO ACID TRANSPORT SYSTEM PERMEASE PROTEIN LIVH"/>
    <property type="match status" value="1"/>
</dbReference>
<evidence type="ECO:0000256" key="4">
    <source>
        <dbReference type="ARBA" id="ARBA00022519"/>
    </source>
</evidence>
<evidence type="ECO:0000256" key="1">
    <source>
        <dbReference type="ARBA" id="ARBA00004651"/>
    </source>
</evidence>
<feature type="transmembrane region" description="Helical" evidence="10">
    <location>
        <begin position="58"/>
        <end position="78"/>
    </location>
</feature>
<feature type="transmembrane region" description="Helical" evidence="10">
    <location>
        <begin position="267"/>
        <end position="286"/>
    </location>
</feature>
<dbReference type="InterPro" id="IPR001851">
    <property type="entry name" value="ABC_transp_permease"/>
</dbReference>
<evidence type="ECO:0000256" key="3">
    <source>
        <dbReference type="ARBA" id="ARBA00022475"/>
    </source>
</evidence>
<evidence type="ECO:0000313" key="11">
    <source>
        <dbReference type="EMBL" id="MFC4769074.1"/>
    </source>
</evidence>
<dbReference type="InterPro" id="IPR052157">
    <property type="entry name" value="BCAA_transport_permease"/>
</dbReference>
<evidence type="ECO:0000256" key="7">
    <source>
        <dbReference type="ARBA" id="ARBA00022989"/>
    </source>
</evidence>
<feature type="transmembrane region" description="Helical" evidence="10">
    <location>
        <begin position="242"/>
        <end position="261"/>
    </location>
</feature>
<accession>A0ABV9Q5I7</accession>